<dbReference type="EMBL" id="JBHSBD010000031">
    <property type="protein sequence ID" value="MFC3968225.1"/>
    <property type="molecule type" value="Genomic_DNA"/>
</dbReference>
<sequence>MQGINTPEAGAGASPAVSLGFLIAAYRASLADFNSRSFETDEASEAFAEASFEPLQQMLANWSKPAATVEEARAALQLTIDELRGSAGPFLTLPMVTAVLGFLSETDCTTAEPEPLETISVGGLFQICDTAENARTELLEEIDRRALAPGAEAAKIPYIAETERLRSRSDDLMKLSMAAFDAALSQDCQTLDDAALKMKRASEWLSLRLESDVDYAEDNQRILASFLPLFRKSGRVESAAMTIKARANG</sequence>
<evidence type="ECO:0000313" key="1">
    <source>
        <dbReference type="EMBL" id="MFC3968225.1"/>
    </source>
</evidence>
<dbReference type="Proteomes" id="UP001595697">
    <property type="component" value="Unassembled WGS sequence"/>
</dbReference>
<gene>
    <name evidence="1" type="ORF">ACFOVS_08805</name>
</gene>
<name>A0ABV8E7T8_9HYPH</name>
<keyword evidence="2" id="KW-1185">Reference proteome</keyword>
<comment type="caution">
    <text evidence="1">The sequence shown here is derived from an EMBL/GenBank/DDBJ whole genome shotgun (WGS) entry which is preliminary data.</text>
</comment>
<evidence type="ECO:0000313" key="2">
    <source>
        <dbReference type="Proteomes" id="UP001595697"/>
    </source>
</evidence>
<reference evidence="2" key="1">
    <citation type="journal article" date="2019" name="Int. J. Syst. Evol. Microbiol.">
        <title>The Global Catalogue of Microorganisms (GCM) 10K type strain sequencing project: providing services to taxonomists for standard genome sequencing and annotation.</title>
        <authorList>
            <consortium name="The Broad Institute Genomics Platform"/>
            <consortium name="The Broad Institute Genome Sequencing Center for Infectious Disease"/>
            <person name="Wu L."/>
            <person name="Ma J."/>
        </authorList>
    </citation>
    <scope>NUCLEOTIDE SEQUENCE [LARGE SCALE GENOMIC DNA]</scope>
    <source>
        <strain evidence="2">TBRC 5781</strain>
    </source>
</reference>
<proteinExistence type="predicted"/>
<protein>
    <submittedName>
        <fullName evidence="1">Uncharacterized protein</fullName>
    </submittedName>
</protein>
<dbReference type="RefSeq" id="WP_247261890.1">
    <property type="nucleotide sequence ID" value="NZ_JALJQZ010000030.1"/>
</dbReference>
<organism evidence="1 2">
    <name type="scientific">Rhizobium lemnae</name>
    <dbReference type="NCBI Taxonomy" id="1214924"/>
    <lineage>
        <taxon>Bacteria</taxon>
        <taxon>Pseudomonadati</taxon>
        <taxon>Pseudomonadota</taxon>
        <taxon>Alphaproteobacteria</taxon>
        <taxon>Hyphomicrobiales</taxon>
        <taxon>Rhizobiaceae</taxon>
        <taxon>Rhizobium/Agrobacterium group</taxon>
        <taxon>Rhizobium</taxon>
    </lineage>
</organism>
<accession>A0ABV8E7T8</accession>